<gene>
    <name evidence="2" type="ORF">TNCV_4203241</name>
</gene>
<dbReference type="EMBL" id="BMAU01021266">
    <property type="protein sequence ID" value="GFY07053.1"/>
    <property type="molecule type" value="Genomic_DNA"/>
</dbReference>
<feature type="region of interest" description="Disordered" evidence="1">
    <location>
        <begin position="65"/>
        <end position="87"/>
    </location>
</feature>
<reference evidence="2" key="1">
    <citation type="submission" date="2020-08" db="EMBL/GenBank/DDBJ databases">
        <title>Multicomponent nature underlies the extraordinary mechanical properties of spider dragline silk.</title>
        <authorList>
            <person name="Kono N."/>
            <person name="Nakamura H."/>
            <person name="Mori M."/>
            <person name="Yoshida Y."/>
            <person name="Ohtoshi R."/>
            <person name="Malay A.D."/>
            <person name="Moran D.A.P."/>
            <person name="Tomita M."/>
            <person name="Numata K."/>
            <person name="Arakawa K."/>
        </authorList>
    </citation>
    <scope>NUCLEOTIDE SEQUENCE</scope>
</reference>
<evidence type="ECO:0000313" key="3">
    <source>
        <dbReference type="Proteomes" id="UP000887159"/>
    </source>
</evidence>
<comment type="caution">
    <text evidence="2">The sequence shown here is derived from an EMBL/GenBank/DDBJ whole genome shotgun (WGS) entry which is preliminary data.</text>
</comment>
<dbReference type="AlphaFoldDB" id="A0A8X6SHF9"/>
<name>A0A8X6SHF9_TRICX</name>
<dbReference type="Proteomes" id="UP000887159">
    <property type="component" value="Unassembled WGS sequence"/>
</dbReference>
<sequence length="225" mass="25077">MTPPKRGKFPKNIPYHDVFMGTLPSSRRGKCVALFGGQQHRNVKTGNKGWGTKTHRKNFAESLSRQQWGAKGRPPPKAARIRHPKIPPLNYAARGEESLRQGVTNKQKFQPTNSVLSYTGCRAGGYDEKGCGQALPTFSKRMDETFLTPLADQQQKKTFYQITSRTTRGKCVALFGGVRGTPRNSSACKQQQGRYTNYCCNPYGKAAPISSLERGCQLMNRVFVT</sequence>
<evidence type="ECO:0000313" key="2">
    <source>
        <dbReference type="EMBL" id="GFY07053.1"/>
    </source>
</evidence>
<organism evidence="2 3">
    <name type="scientific">Trichonephila clavipes</name>
    <name type="common">Golden silk orbweaver</name>
    <name type="synonym">Nephila clavipes</name>
    <dbReference type="NCBI Taxonomy" id="2585209"/>
    <lineage>
        <taxon>Eukaryota</taxon>
        <taxon>Metazoa</taxon>
        <taxon>Ecdysozoa</taxon>
        <taxon>Arthropoda</taxon>
        <taxon>Chelicerata</taxon>
        <taxon>Arachnida</taxon>
        <taxon>Araneae</taxon>
        <taxon>Araneomorphae</taxon>
        <taxon>Entelegynae</taxon>
        <taxon>Araneoidea</taxon>
        <taxon>Nephilidae</taxon>
        <taxon>Trichonephila</taxon>
    </lineage>
</organism>
<keyword evidence="3" id="KW-1185">Reference proteome</keyword>
<protein>
    <submittedName>
        <fullName evidence="2">Uncharacterized protein</fullName>
    </submittedName>
</protein>
<accession>A0A8X6SHF9</accession>
<proteinExistence type="predicted"/>
<evidence type="ECO:0000256" key="1">
    <source>
        <dbReference type="SAM" id="MobiDB-lite"/>
    </source>
</evidence>